<dbReference type="Gene3D" id="2.40.50.40">
    <property type="match status" value="1"/>
</dbReference>
<dbReference type="GO" id="GO:0046974">
    <property type="term" value="F:histone H3K9 methyltransferase activity"/>
    <property type="evidence" value="ECO:0007669"/>
    <property type="project" value="TreeGrafter"/>
</dbReference>
<dbReference type="SUPFAM" id="SSF82199">
    <property type="entry name" value="SET domain"/>
    <property type="match status" value="1"/>
</dbReference>
<evidence type="ECO:0000256" key="6">
    <source>
        <dbReference type="ARBA" id="ARBA00022691"/>
    </source>
</evidence>
<evidence type="ECO:0000256" key="11">
    <source>
        <dbReference type="SAM" id="MobiDB-lite"/>
    </source>
</evidence>
<evidence type="ECO:0000256" key="1">
    <source>
        <dbReference type="ARBA" id="ARBA00004123"/>
    </source>
</evidence>
<comment type="subcellular location">
    <subcellularLocation>
        <location evidence="2">Chromosome</location>
        <location evidence="2">Centromere</location>
    </subcellularLocation>
    <subcellularLocation>
        <location evidence="1">Nucleus</location>
    </subcellularLocation>
</comment>
<keyword evidence="10" id="KW-0137">Centromere</keyword>
<dbReference type="InterPro" id="IPR023779">
    <property type="entry name" value="Chromodomain_CS"/>
</dbReference>
<evidence type="ECO:0000313" key="16">
    <source>
        <dbReference type="EMBL" id="RWS30970.1"/>
    </source>
</evidence>
<protein>
    <submittedName>
        <fullName evidence="16">Histone-lysine N-methyltransferase SUV39H2-like protein</fullName>
    </submittedName>
</protein>
<dbReference type="SMART" id="SM00317">
    <property type="entry name" value="SET"/>
    <property type="match status" value="1"/>
</dbReference>
<dbReference type="InterPro" id="IPR001214">
    <property type="entry name" value="SET_dom"/>
</dbReference>
<evidence type="ECO:0000313" key="17">
    <source>
        <dbReference type="Proteomes" id="UP000288716"/>
    </source>
</evidence>
<dbReference type="GO" id="GO:0032259">
    <property type="term" value="P:methylation"/>
    <property type="evidence" value="ECO:0007669"/>
    <property type="project" value="UniProtKB-KW"/>
</dbReference>
<proteinExistence type="predicted"/>
<keyword evidence="5 16" id="KW-0808">Transferase</keyword>
<keyword evidence="17" id="KW-1185">Reference proteome</keyword>
<evidence type="ECO:0000256" key="9">
    <source>
        <dbReference type="ARBA" id="ARBA00023242"/>
    </source>
</evidence>
<feature type="domain" description="Chromo" evidence="12">
    <location>
        <begin position="194"/>
        <end position="240"/>
    </location>
</feature>
<keyword evidence="9" id="KW-0539">Nucleus</keyword>
<reference evidence="16 17" key="1">
    <citation type="journal article" date="2018" name="Gigascience">
        <title>Genomes of trombidid mites reveal novel predicted allergens and laterally-transferred genes associated with secondary metabolism.</title>
        <authorList>
            <person name="Dong X."/>
            <person name="Chaisiri K."/>
            <person name="Xia D."/>
            <person name="Armstrong S.D."/>
            <person name="Fang Y."/>
            <person name="Donnelly M.J."/>
            <person name="Kadowaki T."/>
            <person name="McGarry J.W."/>
            <person name="Darby A.C."/>
            <person name="Makepeace B.L."/>
        </authorList>
    </citation>
    <scope>NUCLEOTIDE SEQUENCE [LARGE SCALE GENOMIC DNA]</scope>
    <source>
        <strain evidence="16">UoL-UT</strain>
    </source>
</reference>
<dbReference type="InterPro" id="IPR046341">
    <property type="entry name" value="SET_dom_sf"/>
</dbReference>
<dbReference type="GO" id="GO:0000775">
    <property type="term" value="C:chromosome, centromeric region"/>
    <property type="evidence" value="ECO:0007669"/>
    <property type="project" value="UniProtKB-SubCell"/>
</dbReference>
<evidence type="ECO:0000256" key="3">
    <source>
        <dbReference type="ARBA" id="ARBA00022454"/>
    </source>
</evidence>
<dbReference type="Pfam" id="PF00856">
    <property type="entry name" value="SET"/>
    <property type="match status" value="1"/>
</dbReference>
<dbReference type="InterPro" id="IPR050973">
    <property type="entry name" value="H3K9_Histone-Lys_N-MTase"/>
</dbReference>
<gene>
    <name evidence="16" type="ORF">B4U80_07875</name>
</gene>
<evidence type="ECO:0000259" key="15">
    <source>
        <dbReference type="PROSITE" id="PS50868"/>
    </source>
</evidence>
<feature type="domain" description="Post-SET" evidence="15">
    <location>
        <begin position="629"/>
        <end position="645"/>
    </location>
</feature>
<dbReference type="GO" id="GO:0008270">
    <property type="term" value="F:zinc ion binding"/>
    <property type="evidence" value="ECO:0007669"/>
    <property type="project" value="InterPro"/>
</dbReference>
<dbReference type="InterPro" id="IPR016197">
    <property type="entry name" value="Chromo-like_dom_sf"/>
</dbReference>
<dbReference type="InterPro" id="IPR000953">
    <property type="entry name" value="Chromo/chromo_shadow_dom"/>
</dbReference>
<dbReference type="SMART" id="SM00298">
    <property type="entry name" value="CHROMO"/>
    <property type="match status" value="1"/>
</dbReference>
<dbReference type="PROSITE" id="PS50013">
    <property type="entry name" value="CHROMO_2"/>
    <property type="match status" value="1"/>
</dbReference>
<dbReference type="PROSITE" id="PS00598">
    <property type="entry name" value="CHROMO_1"/>
    <property type="match status" value="1"/>
</dbReference>
<dbReference type="OrthoDB" id="6511226at2759"/>
<evidence type="ECO:0000256" key="5">
    <source>
        <dbReference type="ARBA" id="ARBA00022679"/>
    </source>
</evidence>
<keyword evidence="7" id="KW-0479">Metal-binding</keyword>
<dbReference type="VEuPathDB" id="VectorBase:LDEU001070"/>
<dbReference type="CDD" id="cd10542">
    <property type="entry name" value="SET_SUV39H"/>
    <property type="match status" value="1"/>
</dbReference>
<evidence type="ECO:0000256" key="8">
    <source>
        <dbReference type="ARBA" id="ARBA00022833"/>
    </source>
</evidence>
<name>A0A443STZ5_9ACAR</name>
<dbReference type="AlphaFoldDB" id="A0A443STZ5"/>
<dbReference type="SUPFAM" id="SSF54160">
    <property type="entry name" value="Chromo domain-like"/>
    <property type="match status" value="1"/>
</dbReference>
<feature type="domain" description="Pre-SET" evidence="14">
    <location>
        <begin position="428"/>
        <end position="488"/>
    </location>
</feature>
<dbReference type="STRING" id="299467.A0A443STZ5"/>
<evidence type="ECO:0000256" key="10">
    <source>
        <dbReference type="ARBA" id="ARBA00023328"/>
    </source>
</evidence>
<dbReference type="GO" id="GO:0005634">
    <property type="term" value="C:nucleus"/>
    <property type="evidence" value="ECO:0007669"/>
    <property type="project" value="UniProtKB-SubCell"/>
</dbReference>
<dbReference type="PROSITE" id="PS50868">
    <property type="entry name" value="POST_SET"/>
    <property type="match status" value="1"/>
</dbReference>
<evidence type="ECO:0000256" key="2">
    <source>
        <dbReference type="ARBA" id="ARBA00004584"/>
    </source>
</evidence>
<evidence type="ECO:0000259" key="14">
    <source>
        <dbReference type="PROSITE" id="PS50867"/>
    </source>
</evidence>
<keyword evidence="3" id="KW-0158">Chromosome</keyword>
<keyword evidence="4 16" id="KW-0489">Methyltransferase</keyword>
<dbReference type="CDD" id="cd00024">
    <property type="entry name" value="CD_CSD"/>
    <property type="match status" value="1"/>
</dbReference>
<dbReference type="PANTHER" id="PTHR46223:SF4">
    <property type="entry name" value="HISTONE-LYSINE N-METHYLTRANSFERASE-RELATED"/>
    <property type="match status" value="1"/>
</dbReference>
<sequence>MDRDGDSPKEESDKENGAKEVVSKLIEITVCTCDEVTENDSDCLIEKEMKQSTDDDNNGDSVQINTQENSEEPSIATCSGVNNVLNTSDDCIIVADACEDEFYSRETVRRLTSHLNNEDYQRYVEKAEDDEENKLLRIVVNPDIKNLENTCINLGIKGDFTVRRNQLLRIRDTSKPKRSLPEDNLVNSKKRKEYEVEEIVDYDVAQNLYLVKWVGWYHESNTWEPESHLRGTCDEILNDFKLAMTNKSDTYNTEWDSKLTRLHLTLCNIKKFDYNDPVVLYKLSDLEIGTKPASTKTWAPTKNLVACCYNMLGDEMATPEFKNYVFGSKRLITMICEKMKLDSRFGGIDNFLQFVDKRKTLSETLKRWESEMNAVINGDPTFEPNTTRGNVFVENEVDLEGPPENFIYINRSIFRGVENEHLLTTPVAWCQCTNCYENKKTCCPNLLDSTFMYTKEGVLREGRGGHIVECNDKCPCDQNCPNRVIQKGTQVNLIIYRTNNNRGWGVKAKDRILKGRFVMEYVGEIIPLNVADERGRKYGAEGRTYLFDLDFDDNLECQYSVDATRFGNVSHFVNHSCDPNLEVYCAWINHLDRHLPRLVFFSRRQILKGEELTFDYRMTRPTPNESEVKQIDCKCGSDNCRQILYV</sequence>
<feature type="region of interest" description="Disordered" evidence="11">
    <location>
        <begin position="50"/>
        <end position="74"/>
    </location>
</feature>
<keyword evidence="6" id="KW-0949">S-adenosyl-L-methionine</keyword>
<evidence type="ECO:0000256" key="7">
    <source>
        <dbReference type="ARBA" id="ARBA00022723"/>
    </source>
</evidence>
<feature type="compositionally biased region" description="Polar residues" evidence="11">
    <location>
        <begin position="59"/>
        <end position="68"/>
    </location>
</feature>
<dbReference type="InterPro" id="IPR023780">
    <property type="entry name" value="Chromo_domain"/>
</dbReference>
<dbReference type="Proteomes" id="UP000288716">
    <property type="component" value="Unassembled WGS sequence"/>
</dbReference>
<dbReference type="InterPro" id="IPR003616">
    <property type="entry name" value="Post-SET_dom"/>
</dbReference>
<evidence type="ECO:0000259" key="13">
    <source>
        <dbReference type="PROSITE" id="PS50280"/>
    </source>
</evidence>
<dbReference type="Pfam" id="PF05033">
    <property type="entry name" value="Pre-SET"/>
    <property type="match status" value="1"/>
</dbReference>
<dbReference type="EMBL" id="NCKV01000312">
    <property type="protein sequence ID" value="RWS30970.1"/>
    <property type="molecule type" value="Genomic_DNA"/>
</dbReference>
<keyword evidence="8" id="KW-0862">Zinc</keyword>
<dbReference type="PROSITE" id="PS50867">
    <property type="entry name" value="PRE_SET"/>
    <property type="match status" value="1"/>
</dbReference>
<organism evidence="16 17">
    <name type="scientific">Leptotrombidium deliense</name>
    <dbReference type="NCBI Taxonomy" id="299467"/>
    <lineage>
        <taxon>Eukaryota</taxon>
        <taxon>Metazoa</taxon>
        <taxon>Ecdysozoa</taxon>
        <taxon>Arthropoda</taxon>
        <taxon>Chelicerata</taxon>
        <taxon>Arachnida</taxon>
        <taxon>Acari</taxon>
        <taxon>Acariformes</taxon>
        <taxon>Trombidiformes</taxon>
        <taxon>Prostigmata</taxon>
        <taxon>Anystina</taxon>
        <taxon>Parasitengona</taxon>
        <taxon>Trombiculoidea</taxon>
        <taxon>Trombiculidae</taxon>
        <taxon>Leptotrombidium</taxon>
    </lineage>
</organism>
<dbReference type="PROSITE" id="PS50280">
    <property type="entry name" value="SET"/>
    <property type="match status" value="1"/>
</dbReference>
<feature type="domain" description="SET" evidence="13">
    <location>
        <begin position="491"/>
        <end position="617"/>
    </location>
</feature>
<dbReference type="PANTHER" id="PTHR46223">
    <property type="entry name" value="HISTONE-LYSINE N-METHYLTRANSFERASE SUV39H"/>
    <property type="match status" value="1"/>
</dbReference>
<accession>A0A443STZ5</accession>
<dbReference type="Gene3D" id="2.170.270.10">
    <property type="entry name" value="SET domain"/>
    <property type="match status" value="1"/>
</dbReference>
<evidence type="ECO:0000259" key="12">
    <source>
        <dbReference type="PROSITE" id="PS50013"/>
    </source>
</evidence>
<evidence type="ECO:0000256" key="4">
    <source>
        <dbReference type="ARBA" id="ARBA00022603"/>
    </source>
</evidence>
<comment type="caution">
    <text evidence="16">The sequence shown here is derived from an EMBL/GenBank/DDBJ whole genome shotgun (WGS) entry which is preliminary data.</text>
</comment>
<dbReference type="Pfam" id="PF00385">
    <property type="entry name" value="Chromo"/>
    <property type="match status" value="1"/>
</dbReference>
<dbReference type="SMART" id="SM00468">
    <property type="entry name" value="PreSET"/>
    <property type="match status" value="1"/>
</dbReference>
<dbReference type="InterPro" id="IPR007728">
    <property type="entry name" value="Pre-SET_dom"/>
</dbReference>